<protein>
    <submittedName>
        <fullName evidence="3">BirA family transcriptional regulator, biotin operon repressor / biotin-[acetyl-CoA-carboxylase] ligase</fullName>
    </submittedName>
</protein>
<evidence type="ECO:0000313" key="4">
    <source>
        <dbReference type="Proteomes" id="UP000199514"/>
    </source>
</evidence>
<dbReference type="SUPFAM" id="SSF55681">
    <property type="entry name" value="Class II aaRS and biotin synthetases"/>
    <property type="match status" value="1"/>
</dbReference>
<evidence type="ECO:0000259" key="2">
    <source>
        <dbReference type="PROSITE" id="PS51733"/>
    </source>
</evidence>
<keyword evidence="4" id="KW-1185">Reference proteome</keyword>
<reference evidence="3 4" key="1">
    <citation type="submission" date="2016-10" db="EMBL/GenBank/DDBJ databases">
        <authorList>
            <person name="de Groot N.N."/>
        </authorList>
    </citation>
    <scope>NUCLEOTIDE SEQUENCE [LARGE SCALE GENOMIC DNA]</scope>
    <source>
        <strain evidence="3 4">DSM 6793</strain>
    </source>
</reference>
<evidence type="ECO:0000256" key="1">
    <source>
        <dbReference type="ARBA" id="ARBA00022598"/>
    </source>
</evidence>
<proteinExistence type="predicted"/>
<dbReference type="OrthoDB" id="9807064at2"/>
<dbReference type="STRING" id="927664.SAMN05421780_102385"/>
<dbReference type="InterPro" id="IPR004408">
    <property type="entry name" value="Biotin_CoA_COase_ligase"/>
</dbReference>
<dbReference type="InterPro" id="IPR045864">
    <property type="entry name" value="aa-tRNA-synth_II/BPL/LPL"/>
</dbReference>
<keyword evidence="1 3" id="KW-0436">Ligase</keyword>
<dbReference type="InterPro" id="IPR004143">
    <property type="entry name" value="BPL_LPL_catalytic"/>
</dbReference>
<dbReference type="PANTHER" id="PTHR12835">
    <property type="entry name" value="BIOTIN PROTEIN LIGASE"/>
    <property type="match status" value="1"/>
</dbReference>
<gene>
    <name evidence="3" type="ORF">SAMN05421780_102385</name>
</gene>
<organism evidence="3 4">
    <name type="scientific">Flexibacter flexilis DSM 6793</name>
    <dbReference type="NCBI Taxonomy" id="927664"/>
    <lineage>
        <taxon>Bacteria</taxon>
        <taxon>Pseudomonadati</taxon>
        <taxon>Bacteroidota</taxon>
        <taxon>Cytophagia</taxon>
        <taxon>Cytophagales</taxon>
        <taxon>Flexibacteraceae</taxon>
        <taxon>Flexibacter</taxon>
    </lineage>
</organism>
<evidence type="ECO:0000313" key="3">
    <source>
        <dbReference type="EMBL" id="SFC04668.1"/>
    </source>
</evidence>
<dbReference type="EMBL" id="FOLE01000002">
    <property type="protein sequence ID" value="SFC04668.1"/>
    <property type="molecule type" value="Genomic_DNA"/>
</dbReference>
<dbReference type="PANTHER" id="PTHR12835:SF5">
    <property type="entry name" value="BIOTIN--PROTEIN LIGASE"/>
    <property type="match status" value="1"/>
</dbReference>
<dbReference type="AlphaFoldDB" id="A0A1I1G4B6"/>
<feature type="domain" description="BPL/LPL catalytic" evidence="2">
    <location>
        <begin position="1"/>
        <end position="173"/>
    </location>
</feature>
<dbReference type="NCBIfam" id="TIGR00121">
    <property type="entry name" value="birA_ligase"/>
    <property type="match status" value="1"/>
</dbReference>
<dbReference type="Proteomes" id="UP000199514">
    <property type="component" value="Unassembled WGS sequence"/>
</dbReference>
<dbReference type="Pfam" id="PF03099">
    <property type="entry name" value="BPL_LplA_LipB"/>
    <property type="match status" value="1"/>
</dbReference>
<dbReference type="CDD" id="cd16442">
    <property type="entry name" value="BPL"/>
    <property type="match status" value="1"/>
</dbReference>
<dbReference type="PROSITE" id="PS51733">
    <property type="entry name" value="BPL_LPL_CATALYTIC"/>
    <property type="match status" value="1"/>
</dbReference>
<dbReference type="GO" id="GO:0005737">
    <property type="term" value="C:cytoplasm"/>
    <property type="evidence" value="ECO:0007669"/>
    <property type="project" value="TreeGrafter"/>
</dbReference>
<name>A0A1I1G4B6_9BACT</name>
<dbReference type="GO" id="GO:0004077">
    <property type="term" value="F:biotin--[biotin carboxyl-carrier protein] ligase activity"/>
    <property type="evidence" value="ECO:0007669"/>
    <property type="project" value="InterPro"/>
</dbReference>
<accession>A0A1I1G4B6</accession>
<dbReference type="Gene3D" id="3.30.930.10">
    <property type="entry name" value="Bira Bifunctional Protein, Domain 2"/>
    <property type="match status" value="1"/>
</dbReference>
<sequence length="237" mass="26040">MPTCQSTNDEAAALLQQNPHTPEGTCLITDTQTAGRGQRGNTWEAASGQNLTFSLILKPVFVTATAQFQLNVAITLAIAELLGNVYAINDVRIKWPNDIYVKEQKICGILIENILQGAQIGQSIVGIGLNINQINFGNPRATSLALLRGTTTTLPEVFGHLCKLIEKYYLQLRAGNYTTLKAKYLQQLYRRGDLANFADAAGQPFEGEIIGINDTGQLAVQTNNTLRYFSFKEIVYL</sequence>